<dbReference type="InterPro" id="IPR036597">
    <property type="entry name" value="Fido-like_dom_sf"/>
</dbReference>
<keyword evidence="3" id="KW-0614">Plasmid</keyword>
<geneLocation type="plasmid" evidence="3 4">
    <name>unnamed1</name>
</geneLocation>
<evidence type="ECO:0000256" key="1">
    <source>
        <dbReference type="PIRSR" id="PIRSR640198-1"/>
    </source>
</evidence>
<dbReference type="InterPro" id="IPR003812">
    <property type="entry name" value="Fido"/>
</dbReference>
<dbReference type="PANTHER" id="PTHR13504">
    <property type="entry name" value="FIDO DOMAIN-CONTAINING PROTEIN DDB_G0283145"/>
    <property type="match status" value="1"/>
</dbReference>
<dbReference type="Pfam" id="PF02661">
    <property type="entry name" value="Fic"/>
    <property type="match status" value="1"/>
</dbReference>
<gene>
    <name evidence="3" type="ORF">CES85_3304</name>
</gene>
<dbReference type="InterPro" id="IPR013436">
    <property type="entry name" value="Mobile_mystery_prot_B"/>
</dbReference>
<organism evidence="3 4">
    <name type="scientific">Ochrobactrum quorumnocens</name>
    <dbReference type="NCBI Taxonomy" id="271865"/>
    <lineage>
        <taxon>Bacteria</taxon>
        <taxon>Pseudomonadati</taxon>
        <taxon>Pseudomonadota</taxon>
        <taxon>Alphaproteobacteria</taxon>
        <taxon>Hyphomicrobiales</taxon>
        <taxon>Brucellaceae</taxon>
        <taxon>Brucella/Ochrobactrum group</taxon>
        <taxon>Ochrobactrum</taxon>
    </lineage>
</organism>
<dbReference type="InterPro" id="IPR040198">
    <property type="entry name" value="Fido_containing"/>
</dbReference>
<dbReference type="KEGG" id="och:CES85_3304"/>
<dbReference type="NCBIfam" id="TIGR02613">
    <property type="entry name" value="mob_myst_B"/>
    <property type="match status" value="1"/>
</dbReference>
<sequence length="196" mass="22308">MTDPLIGAEDDAATPLTPDERRDLIPSYITTRDQLNEVEQLGIAEADRWAFGRKRDVLDERFLLGLHKRMFQDVWKWAGSFRTTPRNIGVDAYKIGVELRHLLGDVRYWSEHATFATDEVALRFHTRLTWIHPFPNGNGRHARLAADLLVVALGGSRFTWGGAGLVDANAMRRAYIDAVRAGDNYDFQPLQRFARS</sequence>
<feature type="active site" evidence="1">
    <location>
        <position position="132"/>
    </location>
</feature>
<dbReference type="RefSeq" id="WP_095448446.1">
    <property type="nucleotide sequence ID" value="NZ_CP022605.1"/>
</dbReference>
<dbReference type="Gene3D" id="1.10.3290.10">
    <property type="entry name" value="Fido-like domain"/>
    <property type="match status" value="1"/>
</dbReference>
<dbReference type="AlphaFoldDB" id="A0A248UN66"/>
<dbReference type="EMBL" id="CP022605">
    <property type="protein sequence ID" value="ASV87841.1"/>
    <property type="molecule type" value="Genomic_DNA"/>
</dbReference>
<dbReference type="PANTHER" id="PTHR13504:SF39">
    <property type="entry name" value="CELL FILAMENTATION PROTEIN"/>
    <property type="match status" value="1"/>
</dbReference>
<reference evidence="3 4" key="1">
    <citation type="submission" date="2017-07" db="EMBL/GenBank/DDBJ databases">
        <title>Phylogenetic study on the rhizospheric bacterium Ochrobactrum sp. A44.</title>
        <authorList>
            <person name="Krzyzanowska D.M."/>
            <person name="Ossowicki A."/>
            <person name="Rajewska M."/>
            <person name="Maciag T."/>
            <person name="Kaczynski Z."/>
            <person name="Czerwicka M."/>
            <person name="Jafra S."/>
        </authorList>
    </citation>
    <scope>NUCLEOTIDE SEQUENCE [LARGE SCALE GENOMIC DNA]</scope>
    <source>
        <strain evidence="3 4">A44</strain>
        <plasmid evidence="3 4">unnamed1</plasmid>
    </source>
</reference>
<dbReference type="Proteomes" id="UP000215256">
    <property type="component" value="Plasmid unnamed1"/>
</dbReference>
<dbReference type="PROSITE" id="PS51459">
    <property type="entry name" value="FIDO"/>
    <property type="match status" value="1"/>
</dbReference>
<evidence type="ECO:0000259" key="2">
    <source>
        <dbReference type="PROSITE" id="PS51459"/>
    </source>
</evidence>
<proteinExistence type="predicted"/>
<dbReference type="SUPFAM" id="SSF140931">
    <property type="entry name" value="Fic-like"/>
    <property type="match status" value="1"/>
</dbReference>
<accession>A0A248UN66</accession>
<evidence type="ECO:0000313" key="4">
    <source>
        <dbReference type="Proteomes" id="UP000215256"/>
    </source>
</evidence>
<name>A0A248UN66_9HYPH</name>
<evidence type="ECO:0000313" key="3">
    <source>
        <dbReference type="EMBL" id="ASV87841.1"/>
    </source>
</evidence>
<dbReference type="OrthoDB" id="9813719at2"/>
<feature type="domain" description="Fido" evidence="2">
    <location>
        <begin position="58"/>
        <end position="196"/>
    </location>
</feature>
<protein>
    <submittedName>
        <fullName evidence="3">Fic/DOC family protein</fullName>
    </submittedName>
</protein>